<dbReference type="Proteomes" id="UP001239257">
    <property type="component" value="Chromosome 1"/>
</dbReference>
<gene>
    <name evidence="1" type="ORF">PYE51_12240</name>
</gene>
<dbReference type="EMBL" id="CP118709">
    <property type="protein sequence ID" value="WGK81389.1"/>
    <property type="molecule type" value="Genomic_DNA"/>
</dbReference>
<dbReference type="AlphaFoldDB" id="A0AAX3U1K6"/>
<evidence type="ECO:0000313" key="2">
    <source>
        <dbReference type="Proteomes" id="UP001239257"/>
    </source>
</evidence>
<sequence>MNTYMNNLHWLDHDVLHRLWIEGQSDNTTRLCMKIIKDSEPEMLYLSLKSSQEAILSAWSGHAIPVTDAYDDGQIYSQVRSLLNLSDGCVLWSLTHVVLPNGDKTSTDKIGFIPGMRECGGQLIPI</sequence>
<reference evidence="1" key="1">
    <citation type="submission" date="2022-02" db="EMBL/GenBank/DDBJ databases">
        <title>Emergence and expansion in Europe of a Vibrio aestuarianus clonal complex pathogenic for oysters.</title>
        <authorList>
            <person name="Mesnil A."/>
            <person name="Travers M.-A."/>
        </authorList>
    </citation>
    <scope>NUCLEOTIDE SEQUENCE</scope>
    <source>
        <strain evidence="1">U29</strain>
    </source>
</reference>
<dbReference type="RefSeq" id="WP_301064606.1">
    <property type="nucleotide sequence ID" value="NZ_CP118709.1"/>
</dbReference>
<proteinExistence type="predicted"/>
<protein>
    <submittedName>
        <fullName evidence="1">Uncharacterized protein</fullName>
    </submittedName>
</protein>
<evidence type="ECO:0000313" key="1">
    <source>
        <dbReference type="EMBL" id="WGK81389.1"/>
    </source>
</evidence>
<name>A0AAX3U1K6_9VIBR</name>
<organism evidence="1 2">
    <name type="scientific">Vibrio aestuarianus</name>
    <dbReference type="NCBI Taxonomy" id="28171"/>
    <lineage>
        <taxon>Bacteria</taxon>
        <taxon>Pseudomonadati</taxon>
        <taxon>Pseudomonadota</taxon>
        <taxon>Gammaproteobacteria</taxon>
        <taxon>Vibrionales</taxon>
        <taxon>Vibrionaceae</taxon>
        <taxon>Vibrio</taxon>
    </lineage>
</organism>
<accession>A0AAX3U1K6</accession>